<keyword evidence="2" id="KW-0997">Cell inner membrane</keyword>
<evidence type="ECO:0000256" key="3">
    <source>
        <dbReference type="ARBA" id="ARBA00022692"/>
    </source>
</evidence>
<dbReference type="GO" id="GO:0017089">
    <property type="term" value="F:glycolipid transfer activity"/>
    <property type="evidence" value="ECO:0007669"/>
    <property type="project" value="TreeGrafter"/>
</dbReference>
<keyword evidence="4 6" id="KW-1133">Transmembrane helix</keyword>
<dbReference type="GO" id="GO:0015221">
    <property type="term" value="F:lipopolysaccharide transmembrane transporter activity"/>
    <property type="evidence" value="ECO:0007669"/>
    <property type="project" value="InterPro"/>
</dbReference>
<proteinExistence type="predicted"/>
<dbReference type="GO" id="GO:0030288">
    <property type="term" value="C:outer membrane-bounded periplasmic space"/>
    <property type="evidence" value="ECO:0007669"/>
    <property type="project" value="TreeGrafter"/>
</dbReference>
<dbReference type="Proteomes" id="UP000006866">
    <property type="component" value="Chromosome"/>
</dbReference>
<dbReference type="InterPro" id="IPR052363">
    <property type="entry name" value="LPS_export_LptC"/>
</dbReference>
<dbReference type="KEGG" id="hpk:Hprae_1940"/>
<evidence type="ECO:0008006" key="9">
    <source>
        <dbReference type="Google" id="ProtNLM"/>
    </source>
</evidence>
<keyword evidence="5 6" id="KW-0472">Membrane</keyword>
<name>E3DRD3_HALPG</name>
<dbReference type="STRING" id="572479.Hprae_1940"/>
<dbReference type="OrthoDB" id="2112494at2"/>
<evidence type="ECO:0000256" key="5">
    <source>
        <dbReference type="ARBA" id="ARBA00023136"/>
    </source>
</evidence>
<feature type="transmembrane region" description="Helical" evidence="6">
    <location>
        <begin position="6"/>
        <end position="23"/>
    </location>
</feature>
<reference evidence="8" key="1">
    <citation type="submission" date="2010-10" db="EMBL/GenBank/DDBJ databases">
        <title>The complete genome of Halanaerobium praevalens DSM 2228.</title>
        <authorList>
            <consortium name="US DOE Joint Genome Institute (JGI-PGF)"/>
            <person name="Lucas S."/>
            <person name="Copeland A."/>
            <person name="Lapidus A."/>
            <person name="Glavina del Rio T."/>
            <person name="Dalin E."/>
            <person name="Tice H."/>
            <person name="Bruce D."/>
            <person name="Goodwin L."/>
            <person name="Pitluck S."/>
            <person name="Kyrpides N."/>
            <person name="Mavromatis K."/>
            <person name="Ivanova N."/>
            <person name="Ovchinnikova G."/>
            <person name="Chertkov O."/>
            <person name="Detter J.C."/>
            <person name="Han C."/>
            <person name="Larimer F."/>
            <person name="Land M."/>
            <person name="Hauser L."/>
            <person name="Markowitz V."/>
            <person name="Cheng J.-F."/>
            <person name="Hugenholtz P."/>
            <person name="Woyke T."/>
            <person name="Wu D."/>
            <person name="Tindall B."/>
            <person name="Pomrenke H.G."/>
            <person name="Brambilla E."/>
            <person name="Klenk H.-P."/>
            <person name="Eisen J.A."/>
        </authorList>
    </citation>
    <scope>NUCLEOTIDE SEQUENCE [LARGE SCALE GENOMIC DNA]</scope>
    <source>
        <strain evidence="8">ATCC 33744 / DSM 2228 / GSL</strain>
    </source>
</reference>
<sequence>MDKKSIFLALFIFIIIAFAFYFSSEEIPTMPQAPEPAAEEKPAAELKEVNFYIYNEAENQKLKLISAEVENFKNDDRLELEPVEVEVYDLQTEELLYTLDGKAGTYYPQREYLEVRGQVVVESERYLILADELDYVMQKDYLEGRGNVSLKGQDFNSTAEFFSSNLKLEELNLSKKNKKEQAVIKFQDLQQDIKAEESNNE</sequence>
<dbReference type="InterPro" id="IPR026265">
    <property type="entry name" value="LptC"/>
</dbReference>
<dbReference type="InterPro" id="IPR010664">
    <property type="entry name" value="LipoPS_assembly_LptC-rel"/>
</dbReference>
<evidence type="ECO:0000256" key="4">
    <source>
        <dbReference type="ARBA" id="ARBA00022989"/>
    </source>
</evidence>
<dbReference type="PANTHER" id="PTHR37481">
    <property type="entry name" value="LIPOPOLYSACCHARIDE EXPORT SYSTEM PROTEIN LPTC"/>
    <property type="match status" value="1"/>
</dbReference>
<dbReference type="NCBIfam" id="TIGR04409">
    <property type="entry name" value="LptC_YrbK"/>
    <property type="match status" value="1"/>
</dbReference>
<dbReference type="EMBL" id="CP002175">
    <property type="protein sequence ID" value="ADO78065.1"/>
    <property type="molecule type" value="Genomic_DNA"/>
</dbReference>
<keyword evidence="1" id="KW-1003">Cell membrane</keyword>
<gene>
    <name evidence="7" type="ordered locus">Hprae_1940</name>
</gene>
<evidence type="ECO:0000256" key="2">
    <source>
        <dbReference type="ARBA" id="ARBA00022519"/>
    </source>
</evidence>
<evidence type="ECO:0000256" key="1">
    <source>
        <dbReference type="ARBA" id="ARBA00022475"/>
    </source>
</evidence>
<dbReference type="GO" id="GO:0005886">
    <property type="term" value="C:plasma membrane"/>
    <property type="evidence" value="ECO:0007669"/>
    <property type="project" value="InterPro"/>
</dbReference>
<dbReference type="PANTHER" id="PTHR37481:SF1">
    <property type="entry name" value="LIPOPOLYSACCHARIDE EXPORT SYSTEM PROTEIN LPTC"/>
    <property type="match status" value="1"/>
</dbReference>
<dbReference type="eggNOG" id="COG1452">
    <property type="taxonomic scope" value="Bacteria"/>
</dbReference>
<organism evidence="7 8">
    <name type="scientific">Halanaerobium praevalens (strain ATCC 33744 / DSM 2228 / GSL)</name>
    <dbReference type="NCBI Taxonomy" id="572479"/>
    <lineage>
        <taxon>Bacteria</taxon>
        <taxon>Bacillati</taxon>
        <taxon>Bacillota</taxon>
        <taxon>Clostridia</taxon>
        <taxon>Halanaerobiales</taxon>
        <taxon>Halanaerobiaceae</taxon>
        <taxon>Halanaerobium</taxon>
    </lineage>
</organism>
<evidence type="ECO:0000256" key="6">
    <source>
        <dbReference type="SAM" id="Phobius"/>
    </source>
</evidence>
<dbReference type="Pfam" id="PF06835">
    <property type="entry name" value="LptC"/>
    <property type="match status" value="1"/>
</dbReference>
<dbReference type="AlphaFoldDB" id="E3DRD3"/>
<dbReference type="HOGENOM" id="CLU_1413407_0_0_9"/>
<evidence type="ECO:0000313" key="8">
    <source>
        <dbReference type="Proteomes" id="UP000006866"/>
    </source>
</evidence>
<protein>
    <recommendedName>
        <fullName evidence="9">LPS export ABC transporter periplasmic protein LptC</fullName>
    </recommendedName>
</protein>
<evidence type="ECO:0000313" key="7">
    <source>
        <dbReference type="EMBL" id="ADO78065.1"/>
    </source>
</evidence>
<dbReference type="RefSeq" id="WP_014554082.1">
    <property type="nucleotide sequence ID" value="NC_017455.1"/>
</dbReference>
<keyword evidence="3 6" id="KW-0812">Transmembrane</keyword>
<accession>E3DRD3</accession>
<dbReference type="PATRIC" id="fig|572479.3.peg.1975"/>
<keyword evidence="8" id="KW-1185">Reference proteome</keyword>
<reference evidence="7 8" key="2">
    <citation type="journal article" date="2011" name="Stand. Genomic Sci.">
        <title>Complete genome sequence of the extremely halophilic Halanaerobium praevalens type strain (GSL).</title>
        <authorList>
            <person name="Ivanova N."/>
            <person name="Sikorski J."/>
            <person name="Chertkov O."/>
            <person name="Nolan M."/>
            <person name="Lucas S."/>
            <person name="Hammon N."/>
            <person name="Deshpande S."/>
            <person name="Cheng J.F."/>
            <person name="Tapia R."/>
            <person name="Han C."/>
            <person name="Goodwin L."/>
            <person name="Pitluck S."/>
            <person name="Huntemann M."/>
            <person name="Liolios K."/>
            <person name="Pagani I."/>
            <person name="Mavromatis K."/>
            <person name="Ovchinikova G."/>
            <person name="Pati A."/>
            <person name="Chen A."/>
            <person name="Palaniappan K."/>
            <person name="Land M."/>
            <person name="Hauser L."/>
            <person name="Brambilla E.M."/>
            <person name="Kannan K.P."/>
            <person name="Rohde M."/>
            <person name="Tindall B.J."/>
            <person name="Goker M."/>
            <person name="Detter J.C."/>
            <person name="Woyke T."/>
            <person name="Bristow J."/>
            <person name="Eisen J.A."/>
            <person name="Markowitz V."/>
            <person name="Hugenholtz P."/>
            <person name="Kyrpides N.C."/>
            <person name="Klenk H.P."/>
            <person name="Lapidus A."/>
        </authorList>
    </citation>
    <scope>NUCLEOTIDE SEQUENCE [LARGE SCALE GENOMIC DNA]</scope>
    <source>
        <strain evidence="8">ATCC 33744 / DSM 2228 / GSL</strain>
    </source>
</reference>
<dbReference type="Gene3D" id="2.60.450.10">
    <property type="entry name" value="Lipopolysaccharide (LPS) transport protein A like domain"/>
    <property type="match status" value="1"/>
</dbReference>